<sequence length="830" mass="88238">MSDNVEVKITGNAAGAVAAMTEASQAVKIGVESMKGQIERMGSLFEAVQSKFAMLSAVLAGGAAFKAAMKAASDWNMQAGGMARQLGITTQQASVLAVGLHSVGVSTDTYRQAAMLLTRQMSANESAFKTLGVSIKDTHTGALRPITEIMSDVNTKLGSIHNATERNTAGMKVYGRGWAEVQGVLKLNAAAMKEAQETAERLHLIVGPDGVAQTKAYAKEQRELGLIAESLEIQLGNTLMPSLVDLGSWLGEIGPRAADAFGKAMDLVKTAVGGVWEIVKALGELYNQVCTEVVAAVASAFGEKIPADFDAFGSAVKVVQSLFIAFKFAVLECIQFIAGYLEAGAKNFETFGKVANDVLHLDFAGAKADMAAGFDAIAAIVKRRAAEMVAIKNAADAQVKDVWNGKKKTPEEGAQPSEDGADKHLDFNKGKKKGGGSDRMAAWRDELTQKKEAEGDYFKSSLDMEESFWQSKLALIKGNSKQEVAERRSIQHELYQIHKQQAEQQRQLDDESIAQKEKLGKADVDAAREAVQAKKDLGEISDVQELQSLQQLKDLEYQIELKALQDKLALYQDDKLAKQKLLDEIALLEKQHATQSVQSANQIAQAQKKQSEQMLAPITSAMDKSITGMIMGTQTLQQAVSNIGQNIIAEFVNMTIKRGVAWAASELGMTGATEGATAVRTTLQATSSTAVVSAKGVEATGVVSANAAEAASGAAASVASIPFVGWAMAAGVFASTMAMVMGAKGSIPSARGGFDIPAGINPLTQLHEREMVLPAAQADAVRDMANGGGGSGAMHLHVHAVDAQSVQRLFAQNGAQLTKVMREQKRRFAR</sequence>
<gene>
    <name evidence="2" type="ORF">DFP86_102324</name>
</gene>
<dbReference type="Proteomes" id="UP000295611">
    <property type="component" value="Unassembled WGS sequence"/>
</dbReference>
<evidence type="ECO:0008006" key="4">
    <source>
        <dbReference type="Google" id="ProtNLM"/>
    </source>
</evidence>
<protein>
    <recommendedName>
        <fullName evidence="4">Tail length tape measure protein</fullName>
    </recommendedName>
</protein>
<evidence type="ECO:0000313" key="3">
    <source>
        <dbReference type="Proteomes" id="UP000295611"/>
    </source>
</evidence>
<dbReference type="EMBL" id="SNZP01000002">
    <property type="protein sequence ID" value="TDR82210.1"/>
    <property type="molecule type" value="Genomic_DNA"/>
</dbReference>
<proteinExistence type="predicted"/>
<feature type="region of interest" description="Disordered" evidence="1">
    <location>
        <begin position="402"/>
        <end position="442"/>
    </location>
</feature>
<reference evidence="2 3" key="1">
    <citation type="submission" date="2019-03" db="EMBL/GenBank/DDBJ databases">
        <title>Genomic Encyclopedia of Type Strains, Phase III (KMG-III): the genomes of soil and plant-associated and newly described type strains.</title>
        <authorList>
            <person name="Whitman W."/>
        </authorList>
    </citation>
    <scope>NUCLEOTIDE SEQUENCE [LARGE SCALE GENOMIC DNA]</scope>
    <source>
        <strain evidence="2 3">CECT 8976</strain>
    </source>
</reference>
<name>A0A4R7BB57_9NEIS</name>
<dbReference type="OrthoDB" id="6745079at2"/>
<dbReference type="AlphaFoldDB" id="A0A4R7BB57"/>
<comment type="caution">
    <text evidence="2">The sequence shown here is derived from an EMBL/GenBank/DDBJ whole genome shotgun (WGS) entry which is preliminary data.</text>
</comment>
<feature type="compositionally biased region" description="Basic and acidic residues" evidence="1">
    <location>
        <begin position="420"/>
        <end position="429"/>
    </location>
</feature>
<organism evidence="2 3">
    <name type="scientific">Paludibacterium purpuratum</name>
    <dbReference type="NCBI Taxonomy" id="1144873"/>
    <lineage>
        <taxon>Bacteria</taxon>
        <taxon>Pseudomonadati</taxon>
        <taxon>Pseudomonadota</taxon>
        <taxon>Betaproteobacteria</taxon>
        <taxon>Neisseriales</taxon>
        <taxon>Chromobacteriaceae</taxon>
        <taxon>Paludibacterium</taxon>
    </lineage>
</organism>
<evidence type="ECO:0000256" key="1">
    <source>
        <dbReference type="SAM" id="MobiDB-lite"/>
    </source>
</evidence>
<evidence type="ECO:0000313" key="2">
    <source>
        <dbReference type="EMBL" id="TDR82210.1"/>
    </source>
</evidence>
<accession>A0A4R7BB57</accession>
<keyword evidence="3" id="KW-1185">Reference proteome</keyword>
<dbReference type="RefSeq" id="WP_133678623.1">
    <property type="nucleotide sequence ID" value="NZ_SNZP01000002.1"/>
</dbReference>